<gene>
    <name evidence="1" type="primary">a136</name>
</gene>
<sequence>MRLLWVRRLYGEAEILYDTPWTRFTTDRFMRLSLQDVPDATLRIKRFDPDKKGIEEINVWFNATIDHNSMGILRCIVNTERNLGTYKDIYVNLDLICEHYVYDGIVKYSCSPKLYGWLRGGIFTSIYVNDTRRGHTFIIQPGYVDIEYMQGSILSCYLGPGGPIITVTSENPYKGQNELQISINSKYFITKKFNLI</sequence>
<dbReference type="Proteomes" id="UP000105122">
    <property type="component" value="Segment"/>
</dbReference>
<name>A0A0F6TGK8_RCMVE</name>
<accession>A0A0F6TGK8</accession>
<dbReference type="EMBL" id="KP967684">
    <property type="protein sequence ID" value="AKE44290.1"/>
    <property type="molecule type" value="Genomic_DNA"/>
</dbReference>
<reference evidence="1 2" key="1">
    <citation type="journal article" date="2015" name="Genome Announc.">
        <title>Complete Genome Sequence of Rat Cytomegalovirus Strain ALL-03 (Malaysian Strain).</title>
        <authorList>
            <person name="Balakrishnan K.N."/>
            <person name="Abdullah A.A."/>
            <person name="Camalxaman S.N."/>
            <person name="Quah Y.W."/>
            <person name="Abba Y."/>
            <person name="Hani H."/>
            <person name="Loh H.S."/>
            <person name="Kamal F.M."/>
            <person name="Zeenathul N.A."/>
            <person name="Aini I."/>
            <person name="Omar A.R."/>
            <person name="Noordin M.M."/>
            <person name="Mohd Azmi M.L."/>
        </authorList>
    </citation>
    <scope>NUCLEOTIDE SEQUENCE [LARGE SCALE GENOMIC DNA]</scope>
    <source>
        <strain evidence="1">ALL-03</strain>
    </source>
</reference>
<evidence type="ECO:0000313" key="2">
    <source>
        <dbReference type="Proteomes" id="UP000105122"/>
    </source>
</evidence>
<organism evidence="1 2">
    <name type="scientific">Rat cytomegalovirus ALL-03</name>
    <dbReference type="NCBI Taxonomy" id="1640278"/>
    <lineage>
        <taxon>Viruses</taxon>
        <taxon>Duplodnaviria</taxon>
        <taxon>Heunggongvirae</taxon>
        <taxon>Peploviricota</taxon>
        <taxon>Herviviricetes</taxon>
        <taxon>Herpesvirales</taxon>
        <taxon>Orthoherpesviridae</taxon>
        <taxon>Betaherpesvirinae</taxon>
        <taxon>Muromegalovirus</taxon>
        <taxon>Muromegalovirus muridbeta8</taxon>
        <taxon>Rat cytomegalovirus (isolate England)</taxon>
    </lineage>
</organism>
<protein>
    <submittedName>
        <fullName evidence="1">A136</fullName>
    </submittedName>
</protein>
<evidence type="ECO:0000313" key="1">
    <source>
        <dbReference type="EMBL" id="AKE44290.1"/>
    </source>
</evidence>
<proteinExistence type="predicted"/>